<keyword evidence="4 5" id="KW-0408">Iron</keyword>
<proteinExistence type="inferred from homology"/>
<keyword evidence="2 5" id="KW-0479">Metal-binding</keyword>
<comment type="cofactor">
    <cofactor evidence="5">
        <name>Fe(2+)</name>
        <dbReference type="ChEBI" id="CHEBI:29033"/>
    </cofactor>
    <text evidence="5">Binds 1 Fe(2+) ion per subunit.</text>
</comment>
<name>A0A8H5IU22_9HYPO</name>
<evidence type="ECO:0000256" key="4">
    <source>
        <dbReference type="ARBA" id="ARBA00023004"/>
    </source>
</evidence>
<dbReference type="GO" id="GO:0016121">
    <property type="term" value="P:carotene catabolic process"/>
    <property type="evidence" value="ECO:0007669"/>
    <property type="project" value="TreeGrafter"/>
</dbReference>
<dbReference type="GO" id="GO:0010436">
    <property type="term" value="F:carotenoid dioxygenase activity"/>
    <property type="evidence" value="ECO:0007669"/>
    <property type="project" value="TreeGrafter"/>
</dbReference>
<evidence type="ECO:0000313" key="6">
    <source>
        <dbReference type="EMBL" id="KAF5540676.1"/>
    </source>
</evidence>
<dbReference type="InterPro" id="IPR004294">
    <property type="entry name" value="Carotenoid_Oase"/>
</dbReference>
<feature type="binding site" evidence="5">
    <location>
        <position position="239"/>
    </location>
    <ligand>
        <name>Fe cation</name>
        <dbReference type="ChEBI" id="CHEBI:24875"/>
        <note>catalytic</note>
    </ligand>
</feature>
<evidence type="ECO:0000256" key="3">
    <source>
        <dbReference type="ARBA" id="ARBA00023002"/>
    </source>
</evidence>
<comment type="caution">
    <text evidence="6">The sequence shown here is derived from an EMBL/GenBank/DDBJ whole genome shotgun (WGS) entry which is preliminary data.</text>
</comment>
<dbReference type="PANTHER" id="PTHR10543">
    <property type="entry name" value="BETA-CAROTENE DIOXYGENASE"/>
    <property type="match status" value="1"/>
</dbReference>
<evidence type="ECO:0000256" key="5">
    <source>
        <dbReference type="PIRSR" id="PIRSR604294-1"/>
    </source>
</evidence>
<dbReference type="Proteomes" id="UP000574317">
    <property type="component" value="Unassembled WGS sequence"/>
</dbReference>
<evidence type="ECO:0000256" key="2">
    <source>
        <dbReference type="ARBA" id="ARBA00022723"/>
    </source>
</evidence>
<accession>A0A8H5IU22</accession>
<feature type="binding site" evidence="5">
    <location>
        <position position="428"/>
    </location>
    <ligand>
        <name>Fe cation</name>
        <dbReference type="ChEBI" id="CHEBI:24875"/>
        <note>catalytic</note>
    </ligand>
</feature>
<keyword evidence="7" id="KW-1185">Reference proteome</keyword>
<dbReference type="GO" id="GO:0004497">
    <property type="term" value="F:monooxygenase activity"/>
    <property type="evidence" value="ECO:0007669"/>
    <property type="project" value="UniProtKB-KW"/>
</dbReference>
<dbReference type="PANTHER" id="PTHR10543:SF89">
    <property type="entry name" value="CAROTENOID 9,10(9',10')-CLEAVAGE DIOXYGENASE 1"/>
    <property type="match status" value="1"/>
</dbReference>
<dbReference type="Pfam" id="PF03055">
    <property type="entry name" value="RPE65"/>
    <property type="match status" value="2"/>
</dbReference>
<reference evidence="6 7" key="1">
    <citation type="submission" date="2020-05" db="EMBL/GenBank/DDBJ databases">
        <title>Identification and distribution of gene clusters putatively required for synthesis of sphingolipid metabolism inhibitors in phylogenetically diverse species of the filamentous fungus Fusarium.</title>
        <authorList>
            <person name="Kim H.-S."/>
            <person name="Busman M."/>
            <person name="Brown D.W."/>
            <person name="Divon H."/>
            <person name="Uhlig S."/>
            <person name="Proctor R.H."/>
        </authorList>
    </citation>
    <scope>NUCLEOTIDE SEQUENCE [LARGE SCALE GENOMIC DNA]</scope>
    <source>
        <strain evidence="6 7">NRRL 25196</strain>
    </source>
</reference>
<keyword evidence="6" id="KW-0503">Monooxygenase</keyword>
<evidence type="ECO:0000256" key="1">
    <source>
        <dbReference type="ARBA" id="ARBA00006787"/>
    </source>
</evidence>
<dbReference type="EMBL" id="JAAOAO010000460">
    <property type="protein sequence ID" value="KAF5540676.1"/>
    <property type="molecule type" value="Genomic_DNA"/>
</dbReference>
<sequence length="446" mass="51107">MTQGAQKNDADTFFGLPSAWRQAFEFSQLGITGRFESEIADLVVFGEIPKELNGTFYRMMVDPLYPLMPDNPAIEGDGNICALRIQDGRVNMKNKYIETERLKLEKQANKRLFGLYRNPFTHHPCVRAAIDSTANTNVIYWAGRLLTLKEVAQPYEIHPDTLQTLGSDPLAFPANYIILVLWPFEAQLDRIESGGQHWLFSYDRPATFIAVPRRPDNLPAGWSKGESRVYHWENSVAIHTAGSWEGEDGKLYFESSRVFYNTLPWFEPPGEPDMRDLKADYVRWEIDINQPTGTKVKDPEIILDLPSEFARMDERFLTRTYDRMFVPVLLPHRPNTAPPVVPLCLNGYVMLEKGSNRRTFFDPGPYAAAEEPIFVPRSESATEGDGWVLAMVQRTDVNRSDLIVLDTRHFEKPVAVIQLPFRTKNQIHFNWVDNKERNDQVLPLVG</sequence>
<keyword evidence="3" id="KW-0560">Oxidoreductase</keyword>
<organism evidence="6 7">
    <name type="scientific">Fusarium napiforme</name>
    <dbReference type="NCBI Taxonomy" id="42672"/>
    <lineage>
        <taxon>Eukaryota</taxon>
        <taxon>Fungi</taxon>
        <taxon>Dikarya</taxon>
        <taxon>Ascomycota</taxon>
        <taxon>Pezizomycotina</taxon>
        <taxon>Sordariomycetes</taxon>
        <taxon>Hypocreomycetidae</taxon>
        <taxon>Hypocreales</taxon>
        <taxon>Nectriaceae</taxon>
        <taxon>Fusarium</taxon>
        <taxon>Fusarium fujikuroi species complex</taxon>
    </lineage>
</organism>
<dbReference type="GO" id="GO:0046872">
    <property type="term" value="F:metal ion binding"/>
    <property type="evidence" value="ECO:0007669"/>
    <property type="project" value="UniProtKB-KW"/>
</dbReference>
<protein>
    <submittedName>
        <fullName evidence="6">Isoeugenol monooxygenase</fullName>
    </submittedName>
</protein>
<evidence type="ECO:0000313" key="7">
    <source>
        <dbReference type="Proteomes" id="UP000574317"/>
    </source>
</evidence>
<comment type="similarity">
    <text evidence="1">Belongs to the carotenoid oxygenase family.</text>
</comment>
<gene>
    <name evidence="6" type="ORF">FNAPI_10429</name>
</gene>
<dbReference type="AlphaFoldDB" id="A0A8H5IU22"/>